<protein>
    <submittedName>
        <fullName evidence="1">Uncharacterized protein</fullName>
    </submittedName>
</protein>
<reference evidence="2" key="1">
    <citation type="journal article" date="2014" name="Microb. Cell Fact.">
        <title>Exploiting Issatchenkia orientalis SD108 for succinic acid production.</title>
        <authorList>
            <person name="Xiao H."/>
            <person name="Shao Z."/>
            <person name="Jiang Y."/>
            <person name="Dole S."/>
            <person name="Zhao H."/>
        </authorList>
    </citation>
    <scope>NUCLEOTIDE SEQUENCE [LARGE SCALE GENOMIC DNA]</scope>
    <source>
        <strain evidence="2">SD108</strain>
    </source>
</reference>
<organism evidence="1 2">
    <name type="scientific">Pichia kudriavzevii</name>
    <name type="common">Yeast</name>
    <name type="synonym">Issatchenkia orientalis</name>
    <dbReference type="NCBI Taxonomy" id="4909"/>
    <lineage>
        <taxon>Eukaryota</taxon>
        <taxon>Fungi</taxon>
        <taxon>Dikarya</taxon>
        <taxon>Ascomycota</taxon>
        <taxon>Saccharomycotina</taxon>
        <taxon>Pichiomycetes</taxon>
        <taxon>Pichiales</taxon>
        <taxon>Pichiaceae</taxon>
        <taxon>Pichia</taxon>
    </lineage>
</organism>
<evidence type="ECO:0000313" key="2">
    <source>
        <dbReference type="Proteomes" id="UP000029867"/>
    </source>
</evidence>
<name>A0A099NJ17_PICKU</name>
<dbReference type="HOGENOM" id="CLU_3432025_0_0_1"/>
<proteinExistence type="predicted"/>
<comment type="caution">
    <text evidence="1">The sequence shown here is derived from an EMBL/GenBank/DDBJ whole genome shotgun (WGS) entry which is preliminary data.</text>
</comment>
<dbReference type="EMBL" id="JQFK01001949">
    <property type="protein sequence ID" value="KGK32703.1"/>
    <property type="molecule type" value="Genomic_DNA"/>
</dbReference>
<dbReference type="Proteomes" id="UP000029867">
    <property type="component" value="Unassembled WGS sequence"/>
</dbReference>
<dbReference type="AlphaFoldDB" id="A0A099NJ17"/>
<gene>
    <name evidence="1" type="ORF">JL09_g6690</name>
</gene>
<sequence>MAEECLGSEENARSLSK</sequence>
<accession>A0A099NJ17</accession>
<evidence type="ECO:0000313" key="1">
    <source>
        <dbReference type="EMBL" id="KGK32703.1"/>
    </source>
</evidence>